<evidence type="ECO:0000256" key="10">
    <source>
        <dbReference type="SAM" id="Phobius"/>
    </source>
</evidence>
<keyword evidence="6" id="KW-0256">Endoplasmic reticulum</keyword>
<gene>
    <name evidence="11" type="ORF">HK100_009429</name>
</gene>
<protein>
    <recommendedName>
        <fullName evidence="13">GPI transamidase component PIG-S</fullName>
    </recommendedName>
</protein>
<dbReference type="EMBL" id="JADGJH010000484">
    <property type="protein sequence ID" value="KAJ3127982.1"/>
    <property type="molecule type" value="Genomic_DNA"/>
</dbReference>
<keyword evidence="4" id="KW-0337">GPI-anchor biosynthesis</keyword>
<evidence type="ECO:0000256" key="6">
    <source>
        <dbReference type="ARBA" id="ARBA00022824"/>
    </source>
</evidence>
<evidence type="ECO:0000313" key="12">
    <source>
        <dbReference type="Proteomes" id="UP001211907"/>
    </source>
</evidence>
<feature type="transmembrane region" description="Helical" evidence="10">
    <location>
        <begin position="866"/>
        <end position="885"/>
    </location>
</feature>
<keyword evidence="5 10" id="KW-0812">Transmembrane</keyword>
<comment type="subcellular location">
    <subcellularLocation>
        <location evidence="1">Endoplasmic reticulum membrane</location>
        <topology evidence="1">Multi-pass membrane protein</topology>
    </subcellularLocation>
</comment>
<evidence type="ECO:0000256" key="1">
    <source>
        <dbReference type="ARBA" id="ARBA00004477"/>
    </source>
</evidence>
<evidence type="ECO:0000256" key="4">
    <source>
        <dbReference type="ARBA" id="ARBA00022502"/>
    </source>
</evidence>
<keyword evidence="12" id="KW-1185">Reference proteome</keyword>
<name>A0AAD5T391_9FUNG</name>
<comment type="similarity">
    <text evidence="3">Belongs to the PIGS family.</text>
</comment>
<dbReference type="GO" id="GO:0042765">
    <property type="term" value="C:GPI-anchor transamidase complex"/>
    <property type="evidence" value="ECO:0007669"/>
    <property type="project" value="InterPro"/>
</dbReference>
<sequence length="903" mass="100809">METNTENSRQVSSIIAHFTGSTAALVRLASEKDDVVLVCCYSPVTVLASSAFTIESSGHGHHTNANATATALAIEYASPSTARVIRCIPAALATKRLSSILHPDDIAMVDNTCRKKLAAPTRLYCRLMRMDRASEFVLVDLNIEWILDFMYVMLSARIYCPSQVDIIQSLRIENLQLKDAISSANCFVPAQFSSVSALPTTKLNSNAVIFESNMSPTRSDSLDKSHLNESDDQLCAFFNSSELQDELNLSGMPSLAFHESGELLDFFPAFSPDQQDHQFLPLNSNPLALEQISRSNHLDSSIIHSPKVLESFGSKKSKTVQCLWIGAFERANETKKERGRRESVNIFEEMNSSENSLKVKQQTIGWLIILIILFVPVWWKTTQVHRAVLPMSRVRSLRTREAAIFSIAITVDISNSDELGNVAQQSVVATSVHNQLNILFKNASTVTPTFSFAVYAKQSVLEQETPTENGRYNVNVQCGFKSLRSEGSVSIYEHRLIEIITGAPCSESELISSQIVTVIGGLFLNERKDFAAVGNHEDKRKVKFSPEYQLMFNLLNADPIEFLVDWEINDAIQENFQPFVDAVAKLYDIKIKTKIQYFTTLNILPDKVSKNGTINYILKPHQLPHFINSADWSFGGSAVSISPPINFVVYVPSHTQSPLYISSSNDKGSPLVETNGFLIPQWGGIVITNPNVPKSNMTKLENGVSIYRISKFEMQPAMQVFIAQMRSLLGIRPVELGSFETLLPGFDFNYEYSTVGVTKWELDRLTRFTTFKNVQDSVSTLNSLITLIESMENMVVLDHIKDEITISLDSISKVYEIVSAKSVNTASSHEHNLALAASRTAIISAERAFFDPTMVSLLYFPDEHKLAVYLPLFLPVGVPLLSTIGQEIRKYIKKRKENKIKTE</sequence>
<comment type="pathway">
    <text evidence="2">Glycolipid biosynthesis; glycosylphosphatidylinositol-anchor biosynthesis.</text>
</comment>
<evidence type="ECO:0008006" key="13">
    <source>
        <dbReference type="Google" id="ProtNLM"/>
    </source>
</evidence>
<dbReference type="AlphaFoldDB" id="A0AAD5T391"/>
<evidence type="ECO:0000256" key="9">
    <source>
        <dbReference type="ARBA" id="ARBA00023180"/>
    </source>
</evidence>
<dbReference type="InterPro" id="IPR019540">
    <property type="entry name" value="PtdIno-glycan_biosynth_class_S"/>
</dbReference>
<keyword evidence="8 10" id="KW-0472">Membrane</keyword>
<dbReference type="Proteomes" id="UP001211907">
    <property type="component" value="Unassembled WGS sequence"/>
</dbReference>
<comment type="caution">
    <text evidence="11">The sequence shown here is derived from an EMBL/GenBank/DDBJ whole genome shotgun (WGS) entry which is preliminary data.</text>
</comment>
<evidence type="ECO:0000256" key="5">
    <source>
        <dbReference type="ARBA" id="ARBA00022692"/>
    </source>
</evidence>
<organism evidence="11 12">
    <name type="scientific">Physocladia obscura</name>
    <dbReference type="NCBI Taxonomy" id="109957"/>
    <lineage>
        <taxon>Eukaryota</taxon>
        <taxon>Fungi</taxon>
        <taxon>Fungi incertae sedis</taxon>
        <taxon>Chytridiomycota</taxon>
        <taxon>Chytridiomycota incertae sedis</taxon>
        <taxon>Chytridiomycetes</taxon>
        <taxon>Chytridiales</taxon>
        <taxon>Chytriomycetaceae</taxon>
        <taxon>Physocladia</taxon>
    </lineage>
</organism>
<accession>A0AAD5T391</accession>
<dbReference type="GO" id="GO:0016255">
    <property type="term" value="P:attachment of GPI anchor to protein"/>
    <property type="evidence" value="ECO:0007669"/>
    <property type="project" value="InterPro"/>
</dbReference>
<evidence type="ECO:0000313" key="11">
    <source>
        <dbReference type="EMBL" id="KAJ3127982.1"/>
    </source>
</evidence>
<dbReference type="GO" id="GO:0006506">
    <property type="term" value="P:GPI anchor biosynthetic process"/>
    <property type="evidence" value="ECO:0007669"/>
    <property type="project" value="UniProtKB-KW"/>
</dbReference>
<dbReference type="PANTHER" id="PTHR21072:SF13">
    <property type="entry name" value="GPI TRANSAMIDASE COMPONENT PIG-S"/>
    <property type="match status" value="1"/>
</dbReference>
<keyword evidence="7 10" id="KW-1133">Transmembrane helix</keyword>
<evidence type="ECO:0000256" key="3">
    <source>
        <dbReference type="ARBA" id="ARBA00005316"/>
    </source>
</evidence>
<proteinExistence type="inferred from homology"/>
<reference evidence="11" key="1">
    <citation type="submission" date="2020-05" db="EMBL/GenBank/DDBJ databases">
        <title>Phylogenomic resolution of chytrid fungi.</title>
        <authorList>
            <person name="Stajich J.E."/>
            <person name="Amses K."/>
            <person name="Simmons R."/>
            <person name="Seto K."/>
            <person name="Myers J."/>
            <person name="Bonds A."/>
            <person name="Quandt C.A."/>
            <person name="Barry K."/>
            <person name="Liu P."/>
            <person name="Grigoriev I."/>
            <person name="Longcore J.E."/>
            <person name="James T.Y."/>
        </authorList>
    </citation>
    <scope>NUCLEOTIDE SEQUENCE</scope>
    <source>
        <strain evidence="11">JEL0513</strain>
    </source>
</reference>
<dbReference type="PANTHER" id="PTHR21072">
    <property type="entry name" value="GPI TRANSAMIDASE COMPONENT PIG-S"/>
    <property type="match status" value="1"/>
</dbReference>
<dbReference type="Pfam" id="PF10510">
    <property type="entry name" value="PIG-S"/>
    <property type="match status" value="1"/>
</dbReference>
<evidence type="ECO:0000256" key="8">
    <source>
        <dbReference type="ARBA" id="ARBA00023136"/>
    </source>
</evidence>
<evidence type="ECO:0000256" key="2">
    <source>
        <dbReference type="ARBA" id="ARBA00004687"/>
    </source>
</evidence>
<keyword evidence="9" id="KW-0325">Glycoprotein</keyword>
<evidence type="ECO:0000256" key="7">
    <source>
        <dbReference type="ARBA" id="ARBA00022989"/>
    </source>
</evidence>